<feature type="region of interest" description="Disordered" evidence="1">
    <location>
        <begin position="459"/>
        <end position="479"/>
    </location>
</feature>
<feature type="region of interest" description="Disordered" evidence="1">
    <location>
        <begin position="284"/>
        <end position="304"/>
    </location>
</feature>
<evidence type="ECO:0000313" key="2">
    <source>
        <dbReference type="EMBL" id="KAG2206079.1"/>
    </source>
</evidence>
<evidence type="ECO:0000256" key="1">
    <source>
        <dbReference type="SAM" id="MobiDB-lite"/>
    </source>
</evidence>
<sequence>MTEEITSNFMFIMVLAKDFVKSIYYQLNNLNVSNCQTDSIDFSVPGKPSEKLISSMSYSYDSASPTKYSTKSPLVTDLLIEHKLTSNSILGNIVDLQDSLLETKLHASTLQDDGILNKKALVSIPKISSSSSSELSYFNLTNTAGHNLTAQEVLEVYYGPTGAPLAYFLSYMQNSQSGDVFSSSIHTSEDPSENVQSNVDDYDSTLDFGGLFAPFTESSEPSDQNNDLNKAAAADNSEYSNQNNTTDKTTGSDFNSSVFSDILDLSFIPPSIALSSKFPEFSNNQSNNNDVDPSPNRSSCPPPGASCISHSRNFNLESFSSSNGSSNVSSSSGIQFPIVNPKFNSVTPTNICEELGYFSSIQPSINEFADREKEKFEREKSTAMQKKDPSSDQTYSSLLSASYGSSSKSSDFKVKFFNATNSNVSDAPDPEVDSKYITFTSVNFCEKLGRLAAQKKAIKISADQRKNSSPVQTSDSLSSSHLPPYKFFEDNYFYTSNSGKLTLPSKVSPVYAHTKPIKSYEKLSRFLTMKRSINDFSGQTKADGKKPMQKQMSSNVQNPKPTIQNDPQPSKSKIQALDSLDTLPFAGLVPSKFKTQHQNYPSTAKAADSTSFLFEKQANAIFGSVESSDSSSSSSRIRPVYTPGTLRASQLLSSSLSSNSRPRYTPGSLRLPGSPSSSTNLKAPYFPGILRSGVTETLFNNAANAKDFQGIRGPFITRTLADGIAERASACTHATVSNRIADEVTVFVDSSASNSNGDSTTQLDAAQFFLNTLKPMEPHYSNMSPKDQTFAAVMHVASSLDNADFSAQVFDETSNSNNGFESVDLLITTTEPVNYVNLDSILLDDQLLVSTATAYANNNSFEQIGFATTVSSFTVKTDTVANFNLATRNVISNSLEQVESATANVACANDPTSASASASIVTHSEDLISFSPNSHDHTYSNINYNIGLSNITIAADTAVADFQSGTSTSNNIGSVVLKEETKKEAQYASKIVAVFSFTTTKDHYEVVSHGQYVPPPDFGTPVYDTAYNAINQTTTTDVSNSGSDKTGSTLLFIDTDRLPSSSESVHDNERSVSDLLICQPAELKEYYLPRGLVSLQQPKSFN</sequence>
<feature type="region of interest" description="Disordered" evidence="1">
    <location>
        <begin position="233"/>
        <end position="253"/>
    </location>
</feature>
<feature type="compositionally biased region" description="Polar residues" evidence="1">
    <location>
        <begin position="550"/>
        <end position="572"/>
    </location>
</feature>
<dbReference type="AlphaFoldDB" id="A0A8H7V9E7"/>
<protein>
    <submittedName>
        <fullName evidence="2">Uncharacterized protein</fullName>
    </submittedName>
</protein>
<comment type="caution">
    <text evidence="2">The sequence shown here is derived from an EMBL/GenBank/DDBJ whole genome shotgun (WGS) entry which is preliminary data.</text>
</comment>
<dbReference type="Proteomes" id="UP000650833">
    <property type="component" value="Unassembled WGS sequence"/>
</dbReference>
<reference evidence="2" key="1">
    <citation type="submission" date="2020-12" db="EMBL/GenBank/DDBJ databases">
        <title>Metabolic potential, ecology and presence of endohyphal bacteria is reflected in genomic diversity of Mucoromycotina.</title>
        <authorList>
            <person name="Muszewska A."/>
            <person name="Okrasinska A."/>
            <person name="Steczkiewicz K."/>
            <person name="Drgas O."/>
            <person name="Orlowska M."/>
            <person name="Perlinska-Lenart U."/>
            <person name="Aleksandrzak-Piekarczyk T."/>
            <person name="Szatraj K."/>
            <person name="Zielenkiewicz U."/>
            <person name="Pilsyk S."/>
            <person name="Malc E."/>
            <person name="Mieczkowski P."/>
            <person name="Kruszewska J.S."/>
            <person name="Biernat P."/>
            <person name="Pawlowska J."/>
        </authorList>
    </citation>
    <scope>NUCLEOTIDE SEQUENCE</scope>
    <source>
        <strain evidence="2">CBS 226.32</strain>
    </source>
</reference>
<feature type="region of interest" description="Disordered" evidence="1">
    <location>
        <begin position="370"/>
        <end position="395"/>
    </location>
</feature>
<keyword evidence="3" id="KW-1185">Reference proteome</keyword>
<feature type="compositionally biased region" description="Basic and acidic residues" evidence="1">
    <location>
        <begin position="370"/>
        <end position="390"/>
    </location>
</feature>
<name>A0A8H7V9E7_9FUNG</name>
<feature type="region of interest" description="Disordered" evidence="1">
    <location>
        <begin position="536"/>
        <end position="572"/>
    </location>
</feature>
<feature type="compositionally biased region" description="Polar residues" evidence="1">
    <location>
        <begin position="467"/>
        <end position="479"/>
    </location>
</feature>
<feature type="region of interest" description="Disordered" evidence="1">
    <location>
        <begin position="652"/>
        <end position="677"/>
    </location>
</feature>
<gene>
    <name evidence="2" type="ORF">INT46_010083</name>
</gene>
<accession>A0A8H7V9E7</accession>
<evidence type="ECO:0000313" key="3">
    <source>
        <dbReference type="Proteomes" id="UP000650833"/>
    </source>
</evidence>
<dbReference type="EMBL" id="JAEPRC010000159">
    <property type="protein sequence ID" value="KAG2206079.1"/>
    <property type="molecule type" value="Genomic_DNA"/>
</dbReference>
<organism evidence="2 3">
    <name type="scientific">Mucor plumbeus</name>
    <dbReference type="NCBI Taxonomy" id="97098"/>
    <lineage>
        <taxon>Eukaryota</taxon>
        <taxon>Fungi</taxon>
        <taxon>Fungi incertae sedis</taxon>
        <taxon>Mucoromycota</taxon>
        <taxon>Mucoromycotina</taxon>
        <taxon>Mucoromycetes</taxon>
        <taxon>Mucorales</taxon>
        <taxon>Mucorineae</taxon>
        <taxon>Mucoraceae</taxon>
        <taxon>Mucor</taxon>
    </lineage>
</organism>
<feature type="region of interest" description="Disordered" evidence="1">
    <location>
        <begin position="180"/>
        <end position="200"/>
    </location>
</feature>
<feature type="compositionally biased region" description="Polar residues" evidence="1">
    <location>
        <begin position="237"/>
        <end position="253"/>
    </location>
</feature>
<proteinExistence type="predicted"/>
<feature type="compositionally biased region" description="Polar residues" evidence="1">
    <location>
        <begin position="284"/>
        <end position="299"/>
    </location>
</feature>